<evidence type="ECO:0000259" key="5">
    <source>
        <dbReference type="PROSITE" id="PS01124"/>
    </source>
</evidence>
<dbReference type="PANTHER" id="PTHR46796">
    <property type="entry name" value="HTH-TYPE TRANSCRIPTIONAL ACTIVATOR RHAS-RELATED"/>
    <property type="match status" value="1"/>
</dbReference>
<dbReference type="AlphaFoldDB" id="A0A7X4KPN4"/>
<dbReference type="Pfam" id="PF12833">
    <property type="entry name" value="HTH_18"/>
    <property type="match status" value="1"/>
</dbReference>
<evidence type="ECO:0000256" key="2">
    <source>
        <dbReference type="ARBA" id="ARBA00023125"/>
    </source>
</evidence>
<feature type="region of interest" description="Disordered" evidence="4">
    <location>
        <begin position="309"/>
        <end position="329"/>
    </location>
</feature>
<dbReference type="InterPro" id="IPR009057">
    <property type="entry name" value="Homeodomain-like_sf"/>
</dbReference>
<evidence type="ECO:0000256" key="4">
    <source>
        <dbReference type="SAM" id="MobiDB-lite"/>
    </source>
</evidence>
<dbReference type="RefSeq" id="WP_161074742.1">
    <property type="nucleotide sequence ID" value="NZ_WWCU01000038.1"/>
</dbReference>
<dbReference type="Proteomes" id="UP000450676">
    <property type="component" value="Unassembled WGS sequence"/>
</dbReference>
<dbReference type="Gene3D" id="1.10.10.60">
    <property type="entry name" value="Homeodomain-like"/>
    <property type="match status" value="2"/>
</dbReference>
<feature type="compositionally biased region" description="Polar residues" evidence="4">
    <location>
        <begin position="319"/>
        <end position="329"/>
    </location>
</feature>
<sequence length="329" mass="35061">MSDPLSQLISLLQPRAVLSKGISGAGAWAVRYAAFGQPGFCAVLEGSCLLAVDGQDTVTLEAGDFVLLPETPGFTMSGFEPALPVQIEPAAADAADTAQPDMRHGTQDGAPDVRLLGGAFAFDSADAALLVSLLPPLVHVRGVERLAVLVRLVREESEADRPGRSVVLTRFVEVLLIEALRLASTAQAPPGLLRGLADDRLAAAMRSMHGEPSRAWTMAQLAKAAALSRSAFFERFSQAVGLPPMEYLLAWRMALAKDMLRRQDLRLATVAERVGYSSASTFSTAFSRHVGLAPSRFARLYRSVSTRRADTKSVPPAANRTNGSYTSGV</sequence>
<evidence type="ECO:0000313" key="6">
    <source>
        <dbReference type="EMBL" id="MYN10453.1"/>
    </source>
</evidence>
<evidence type="ECO:0000256" key="1">
    <source>
        <dbReference type="ARBA" id="ARBA00023015"/>
    </source>
</evidence>
<proteinExistence type="predicted"/>
<dbReference type="PROSITE" id="PS00041">
    <property type="entry name" value="HTH_ARAC_FAMILY_1"/>
    <property type="match status" value="1"/>
</dbReference>
<dbReference type="InterPro" id="IPR018062">
    <property type="entry name" value="HTH_AraC-typ_CS"/>
</dbReference>
<dbReference type="InterPro" id="IPR050204">
    <property type="entry name" value="AraC_XylS_family_regulators"/>
</dbReference>
<dbReference type="GO" id="GO:0043565">
    <property type="term" value="F:sequence-specific DNA binding"/>
    <property type="evidence" value="ECO:0007669"/>
    <property type="project" value="InterPro"/>
</dbReference>
<keyword evidence="7" id="KW-1185">Reference proteome</keyword>
<keyword evidence="2" id="KW-0238">DNA-binding</keyword>
<keyword evidence="3" id="KW-0804">Transcription</keyword>
<keyword evidence="1" id="KW-0805">Transcription regulation</keyword>
<dbReference type="InterPro" id="IPR020449">
    <property type="entry name" value="Tscrpt_reg_AraC-type_HTH"/>
</dbReference>
<dbReference type="GO" id="GO:0003700">
    <property type="term" value="F:DNA-binding transcription factor activity"/>
    <property type="evidence" value="ECO:0007669"/>
    <property type="project" value="InterPro"/>
</dbReference>
<dbReference type="PANTHER" id="PTHR46796:SF7">
    <property type="entry name" value="ARAC FAMILY TRANSCRIPTIONAL REGULATOR"/>
    <property type="match status" value="1"/>
</dbReference>
<dbReference type="SMART" id="SM00342">
    <property type="entry name" value="HTH_ARAC"/>
    <property type="match status" value="1"/>
</dbReference>
<dbReference type="InterPro" id="IPR032783">
    <property type="entry name" value="AraC_lig"/>
</dbReference>
<feature type="domain" description="HTH araC/xylS-type" evidence="5">
    <location>
        <begin position="199"/>
        <end position="300"/>
    </location>
</feature>
<comment type="caution">
    <text evidence="6">The sequence shown here is derived from an EMBL/GenBank/DDBJ whole genome shotgun (WGS) entry which is preliminary data.</text>
</comment>
<dbReference type="InterPro" id="IPR018060">
    <property type="entry name" value="HTH_AraC"/>
</dbReference>
<evidence type="ECO:0000313" key="7">
    <source>
        <dbReference type="Proteomes" id="UP000450676"/>
    </source>
</evidence>
<gene>
    <name evidence="6" type="ORF">GTP77_24330</name>
</gene>
<evidence type="ECO:0000256" key="3">
    <source>
        <dbReference type="ARBA" id="ARBA00023163"/>
    </source>
</evidence>
<dbReference type="EMBL" id="WWCU01000038">
    <property type="protein sequence ID" value="MYN10453.1"/>
    <property type="molecule type" value="Genomic_DNA"/>
</dbReference>
<name>A0A7X4KPN4_9BURK</name>
<reference evidence="6 7" key="1">
    <citation type="submission" date="2019-12" db="EMBL/GenBank/DDBJ databases">
        <title>Novel species isolated from a subtropical stream in China.</title>
        <authorList>
            <person name="Lu H."/>
        </authorList>
    </citation>
    <scope>NUCLEOTIDE SEQUENCE [LARGE SCALE GENOMIC DNA]</scope>
    <source>
        <strain evidence="6 7">FT127W</strain>
    </source>
</reference>
<dbReference type="SUPFAM" id="SSF46689">
    <property type="entry name" value="Homeodomain-like"/>
    <property type="match status" value="2"/>
</dbReference>
<dbReference type="PRINTS" id="PR00032">
    <property type="entry name" value="HTHARAC"/>
</dbReference>
<accession>A0A7X4KPN4</accession>
<dbReference type="Pfam" id="PF12852">
    <property type="entry name" value="Cupin_6"/>
    <property type="match status" value="1"/>
</dbReference>
<protein>
    <submittedName>
        <fullName evidence="6">Helix-turn-helix domain-containing protein</fullName>
    </submittedName>
</protein>
<dbReference type="PROSITE" id="PS01124">
    <property type="entry name" value="HTH_ARAC_FAMILY_2"/>
    <property type="match status" value="1"/>
</dbReference>
<organism evidence="6 7">
    <name type="scientific">Pseudoduganella aquatica</name>
    <dbReference type="NCBI Taxonomy" id="2660641"/>
    <lineage>
        <taxon>Bacteria</taxon>
        <taxon>Pseudomonadati</taxon>
        <taxon>Pseudomonadota</taxon>
        <taxon>Betaproteobacteria</taxon>
        <taxon>Burkholderiales</taxon>
        <taxon>Oxalobacteraceae</taxon>
        <taxon>Telluria group</taxon>
        <taxon>Pseudoduganella</taxon>
    </lineage>
</organism>